<evidence type="ECO:0008006" key="4">
    <source>
        <dbReference type="Google" id="ProtNLM"/>
    </source>
</evidence>
<dbReference type="PANTHER" id="PTHR35567">
    <property type="entry name" value="MALATE DEHYDROGENASE (AFU_ORTHOLOGUE AFUA_2G13800)"/>
    <property type="match status" value="1"/>
</dbReference>
<dbReference type="Pfam" id="PF11937">
    <property type="entry name" value="DUF3455"/>
    <property type="match status" value="1"/>
</dbReference>
<feature type="chain" id="PRO_5041470368" description="Malate dehydrogenase" evidence="1">
    <location>
        <begin position="18"/>
        <end position="259"/>
    </location>
</feature>
<reference evidence="2" key="1">
    <citation type="submission" date="2023-06" db="EMBL/GenBank/DDBJ databases">
        <title>Genome-scale phylogeny and comparative genomics of the fungal order Sordariales.</title>
        <authorList>
            <consortium name="Lawrence Berkeley National Laboratory"/>
            <person name="Hensen N."/>
            <person name="Bonometti L."/>
            <person name="Westerberg I."/>
            <person name="Brannstrom I.O."/>
            <person name="Guillou S."/>
            <person name="Cros-Aarteil S."/>
            <person name="Calhoun S."/>
            <person name="Haridas S."/>
            <person name="Kuo A."/>
            <person name="Mondo S."/>
            <person name="Pangilinan J."/>
            <person name="Riley R."/>
            <person name="Labutti K."/>
            <person name="Andreopoulos B."/>
            <person name="Lipzen A."/>
            <person name="Chen C."/>
            <person name="Yanf M."/>
            <person name="Daum C."/>
            <person name="Ng V."/>
            <person name="Clum A."/>
            <person name="Steindorff A."/>
            <person name="Ohm R."/>
            <person name="Martin F."/>
            <person name="Silar P."/>
            <person name="Natvig D."/>
            <person name="Lalanne C."/>
            <person name="Gautier V."/>
            <person name="Ament-Velasquez S.L."/>
            <person name="Kruys A."/>
            <person name="Hutchinson M.I."/>
            <person name="Powell A.J."/>
            <person name="Barry K."/>
            <person name="Miller A.N."/>
            <person name="Grigoriev I.V."/>
            <person name="Debuchy R."/>
            <person name="Gladieux P."/>
            <person name="Thoren M.H."/>
            <person name="Johannesson H."/>
        </authorList>
    </citation>
    <scope>NUCLEOTIDE SEQUENCE</scope>
    <source>
        <strain evidence="2">CBS 540.89</strain>
    </source>
</reference>
<dbReference type="AlphaFoldDB" id="A0AA40EI88"/>
<comment type="caution">
    <text evidence="2">The sequence shown here is derived from an EMBL/GenBank/DDBJ whole genome shotgun (WGS) entry which is preliminary data.</text>
</comment>
<name>A0AA40EI88_9PEZI</name>
<gene>
    <name evidence="2" type="ORF">B0T21DRAFT_146112</name>
</gene>
<organism evidence="2 3">
    <name type="scientific">Apiosordaria backusii</name>
    <dbReference type="NCBI Taxonomy" id="314023"/>
    <lineage>
        <taxon>Eukaryota</taxon>
        <taxon>Fungi</taxon>
        <taxon>Dikarya</taxon>
        <taxon>Ascomycota</taxon>
        <taxon>Pezizomycotina</taxon>
        <taxon>Sordariomycetes</taxon>
        <taxon>Sordariomycetidae</taxon>
        <taxon>Sordariales</taxon>
        <taxon>Lasiosphaeriaceae</taxon>
        <taxon>Apiosordaria</taxon>
    </lineage>
</organism>
<accession>A0AA40EI88</accession>
<protein>
    <recommendedName>
        <fullName evidence="4">Malate dehydrogenase</fullName>
    </recommendedName>
</protein>
<dbReference type="InterPro" id="IPR021851">
    <property type="entry name" value="DUF3455"/>
</dbReference>
<sequence>MRCSLLLVPALSASTWAAPAFPKVAAALAPNVQAISDYFNLLASKVQQNRVAGLAPICDLSKLSPPAEAEALGQPAPGLYLKHVAIGRGTQNYTCDLSNSTAIPQANGAVATLYNASCVTSAFPDVSAMLTRASLHFDVADNAALQRLAPADLPVSGTHYFTDLTTPFFGLDSSQWQLGEGKFGKNASTTAPLNAAKGKKGEAAVPWLRLTAKGSGNTGGLQEVWRLETVGGSAPATCKGMPASFEIQYSTQYWFYASS</sequence>
<evidence type="ECO:0000313" key="3">
    <source>
        <dbReference type="Proteomes" id="UP001172159"/>
    </source>
</evidence>
<keyword evidence="3" id="KW-1185">Reference proteome</keyword>
<evidence type="ECO:0000313" key="2">
    <source>
        <dbReference type="EMBL" id="KAK0739686.1"/>
    </source>
</evidence>
<dbReference type="EMBL" id="JAUKTV010000004">
    <property type="protein sequence ID" value="KAK0739686.1"/>
    <property type="molecule type" value="Genomic_DNA"/>
</dbReference>
<evidence type="ECO:0000256" key="1">
    <source>
        <dbReference type="SAM" id="SignalP"/>
    </source>
</evidence>
<dbReference type="Proteomes" id="UP001172159">
    <property type="component" value="Unassembled WGS sequence"/>
</dbReference>
<keyword evidence="1" id="KW-0732">Signal</keyword>
<proteinExistence type="predicted"/>
<feature type="signal peptide" evidence="1">
    <location>
        <begin position="1"/>
        <end position="17"/>
    </location>
</feature>
<dbReference type="PANTHER" id="PTHR35567:SF1">
    <property type="entry name" value="CONSERVED FUNGAL PROTEIN (AFU_ORTHOLOGUE AFUA_1G14230)"/>
    <property type="match status" value="1"/>
</dbReference>